<name>A0AAN8ZGR5_9MAGN</name>
<proteinExistence type="predicted"/>
<dbReference type="InterPro" id="IPR045175">
    <property type="entry name" value="M28_fam"/>
</dbReference>
<dbReference type="SUPFAM" id="SSF53187">
    <property type="entry name" value="Zn-dependent exopeptidases"/>
    <property type="match status" value="1"/>
</dbReference>
<dbReference type="GO" id="GO:0006508">
    <property type="term" value="P:proteolysis"/>
    <property type="evidence" value="ECO:0007669"/>
    <property type="project" value="InterPro"/>
</dbReference>
<dbReference type="PANTHER" id="PTHR12147">
    <property type="entry name" value="METALLOPEPTIDASE M28 FAMILY MEMBER"/>
    <property type="match status" value="1"/>
</dbReference>
<dbReference type="Proteomes" id="UP001370490">
    <property type="component" value="Unassembled WGS sequence"/>
</dbReference>
<dbReference type="Gene3D" id="3.40.630.10">
    <property type="entry name" value="Zn peptidases"/>
    <property type="match status" value="1"/>
</dbReference>
<evidence type="ECO:0000256" key="1">
    <source>
        <dbReference type="ARBA" id="ARBA00004370"/>
    </source>
</evidence>
<dbReference type="GO" id="GO:0008235">
    <property type="term" value="F:metalloexopeptidase activity"/>
    <property type="evidence" value="ECO:0007669"/>
    <property type="project" value="InterPro"/>
</dbReference>
<evidence type="ECO:0000256" key="3">
    <source>
        <dbReference type="ARBA" id="ARBA00023180"/>
    </source>
</evidence>
<comment type="subcellular location">
    <subcellularLocation>
        <location evidence="1">Membrane</location>
    </subcellularLocation>
</comment>
<evidence type="ECO:0000256" key="2">
    <source>
        <dbReference type="ARBA" id="ARBA00022989"/>
    </source>
</evidence>
<protein>
    <submittedName>
        <fullName evidence="5">Uncharacterized protein</fullName>
    </submittedName>
</protein>
<reference evidence="5 6" key="1">
    <citation type="submission" date="2023-12" db="EMBL/GenBank/DDBJ databases">
        <title>A high-quality genome assembly for Dillenia turbinata (Dilleniales).</title>
        <authorList>
            <person name="Chanderbali A."/>
        </authorList>
    </citation>
    <scope>NUCLEOTIDE SEQUENCE [LARGE SCALE GENOMIC DNA]</scope>
    <source>
        <strain evidence="5">LSX21</strain>
        <tissue evidence="5">Leaf</tissue>
    </source>
</reference>
<evidence type="ECO:0000313" key="5">
    <source>
        <dbReference type="EMBL" id="KAK6933363.1"/>
    </source>
</evidence>
<keyword evidence="4" id="KW-0472">Membrane</keyword>
<dbReference type="AlphaFoldDB" id="A0AAN8ZGR5"/>
<keyword evidence="2 4" id="KW-1133">Transmembrane helix</keyword>
<feature type="transmembrane region" description="Helical" evidence="4">
    <location>
        <begin position="44"/>
        <end position="60"/>
    </location>
</feature>
<dbReference type="EMBL" id="JBAMMX010000009">
    <property type="protein sequence ID" value="KAK6933363.1"/>
    <property type="molecule type" value="Genomic_DNA"/>
</dbReference>
<keyword evidence="6" id="KW-1185">Reference proteome</keyword>
<dbReference type="GO" id="GO:0016020">
    <property type="term" value="C:membrane"/>
    <property type="evidence" value="ECO:0007669"/>
    <property type="project" value="UniProtKB-SubCell"/>
</dbReference>
<keyword evidence="3" id="KW-0325">Glycoprotein</keyword>
<sequence length="197" mass="22115">MWQRTRGSSKEPKLADKERSISPIVYDKNQRTDGLSIPKRSKQLILTLFLLVAYSSWGVFHNEFQSLSMPLRAEEAGKRGFSEEVAMKHVKALTKLGPHSVGTVAIDLALQYVLAASEEIKKTAHWKVDVQLHFFQAKSGANRLVSGLFMGKTLVYSDLNHVILRILPRYASEAGDNAILVSSHIDTVLFPHCFYES</sequence>
<keyword evidence="4" id="KW-0812">Transmembrane</keyword>
<feature type="non-terminal residue" evidence="5">
    <location>
        <position position="197"/>
    </location>
</feature>
<dbReference type="PANTHER" id="PTHR12147:SF58">
    <property type="entry name" value="VACUOLAR MEMBRANE PROTEASE"/>
    <property type="match status" value="1"/>
</dbReference>
<comment type="caution">
    <text evidence="5">The sequence shown here is derived from an EMBL/GenBank/DDBJ whole genome shotgun (WGS) entry which is preliminary data.</text>
</comment>
<evidence type="ECO:0000313" key="6">
    <source>
        <dbReference type="Proteomes" id="UP001370490"/>
    </source>
</evidence>
<evidence type="ECO:0000256" key="4">
    <source>
        <dbReference type="SAM" id="Phobius"/>
    </source>
</evidence>
<gene>
    <name evidence="5" type="ORF">RJ641_036257</name>
</gene>
<accession>A0AAN8ZGR5</accession>
<organism evidence="5 6">
    <name type="scientific">Dillenia turbinata</name>
    <dbReference type="NCBI Taxonomy" id="194707"/>
    <lineage>
        <taxon>Eukaryota</taxon>
        <taxon>Viridiplantae</taxon>
        <taxon>Streptophyta</taxon>
        <taxon>Embryophyta</taxon>
        <taxon>Tracheophyta</taxon>
        <taxon>Spermatophyta</taxon>
        <taxon>Magnoliopsida</taxon>
        <taxon>eudicotyledons</taxon>
        <taxon>Gunneridae</taxon>
        <taxon>Pentapetalae</taxon>
        <taxon>Dilleniales</taxon>
        <taxon>Dilleniaceae</taxon>
        <taxon>Dillenia</taxon>
    </lineage>
</organism>